<dbReference type="InterPro" id="IPR002213">
    <property type="entry name" value="UDP_glucos_trans"/>
</dbReference>
<evidence type="ECO:0000259" key="4">
    <source>
        <dbReference type="Pfam" id="PF06722"/>
    </source>
</evidence>
<keyword evidence="2" id="KW-0328">Glycosyltransferase</keyword>
<keyword evidence="3" id="KW-0808">Transferase</keyword>
<dbReference type="SUPFAM" id="SSF53756">
    <property type="entry name" value="UDP-Glycosyltransferase/glycogen phosphorylase"/>
    <property type="match status" value="1"/>
</dbReference>
<dbReference type="Pfam" id="PF06722">
    <property type="entry name" value="EryCIII-like_C"/>
    <property type="match status" value="1"/>
</dbReference>
<dbReference type="InterPro" id="IPR048284">
    <property type="entry name" value="EryCIII-like_N"/>
</dbReference>
<evidence type="ECO:0000256" key="1">
    <source>
        <dbReference type="ARBA" id="ARBA00006962"/>
    </source>
</evidence>
<keyword evidence="7" id="KW-1185">Reference proteome</keyword>
<evidence type="ECO:0000259" key="5">
    <source>
        <dbReference type="Pfam" id="PF21036"/>
    </source>
</evidence>
<evidence type="ECO:0000256" key="2">
    <source>
        <dbReference type="ARBA" id="ARBA00022676"/>
    </source>
</evidence>
<dbReference type="CDD" id="cd03784">
    <property type="entry name" value="GT1_Gtf-like"/>
    <property type="match status" value="1"/>
</dbReference>
<evidence type="ECO:0000313" key="6">
    <source>
        <dbReference type="EMBL" id="USQ76806.1"/>
    </source>
</evidence>
<protein>
    <submittedName>
        <fullName evidence="6">Glycosyltransferase</fullName>
    </submittedName>
</protein>
<dbReference type="Pfam" id="PF21036">
    <property type="entry name" value="EryCIII-like_N"/>
    <property type="match status" value="1"/>
</dbReference>
<organism evidence="6 7">
    <name type="scientific">Ornithinimicrobium cryptoxanthini</name>
    <dbReference type="NCBI Taxonomy" id="2934161"/>
    <lineage>
        <taxon>Bacteria</taxon>
        <taxon>Bacillati</taxon>
        <taxon>Actinomycetota</taxon>
        <taxon>Actinomycetes</taxon>
        <taxon>Micrococcales</taxon>
        <taxon>Ornithinimicrobiaceae</taxon>
        <taxon>Ornithinimicrobium</taxon>
    </lineage>
</organism>
<evidence type="ECO:0000313" key="7">
    <source>
        <dbReference type="Proteomes" id="UP001056535"/>
    </source>
</evidence>
<evidence type="ECO:0000256" key="3">
    <source>
        <dbReference type="ARBA" id="ARBA00022679"/>
    </source>
</evidence>
<dbReference type="EMBL" id="CP099490">
    <property type="protein sequence ID" value="USQ76806.1"/>
    <property type="molecule type" value="Genomic_DNA"/>
</dbReference>
<name>A0ABY4YJU6_9MICO</name>
<dbReference type="Gene3D" id="3.40.50.2000">
    <property type="entry name" value="Glycogen Phosphorylase B"/>
    <property type="match status" value="2"/>
</dbReference>
<reference evidence="6" key="1">
    <citation type="submission" date="2022-06" db="EMBL/GenBank/DDBJ databases">
        <title>Ornithinimicrobium JY.X270.</title>
        <authorList>
            <person name="Huang Y."/>
        </authorList>
    </citation>
    <scope>NUCLEOTIDE SEQUENCE</scope>
    <source>
        <strain evidence="6">JY.X270</strain>
    </source>
</reference>
<gene>
    <name evidence="6" type="ORF">NF557_02425</name>
</gene>
<dbReference type="PANTHER" id="PTHR48050:SF13">
    <property type="entry name" value="STEROL 3-BETA-GLUCOSYLTRANSFERASE UGT80A2"/>
    <property type="match status" value="1"/>
</dbReference>
<comment type="similarity">
    <text evidence="1">Belongs to the glycosyltransferase 28 family.</text>
</comment>
<dbReference type="InterPro" id="IPR010610">
    <property type="entry name" value="EryCIII-like_C"/>
</dbReference>
<sequence>MAAPTSFSYTVTSSGFEHAPFDDVPTEIMGSIFGRLPSLSQDEANRVVIGEIFGRLDAQAALPGMRDIAKDWCPDLILREPCEFASLAVARHRGIAHATVAIGVRAMTDAVTDIVAAPLRELDELMEIPHGSCHIAMRTAPIFSTVPQLLDGPPSSPSPVRYRDQPANATGHLPLAWGNQKHPLVYVSLGSVAGSLASFKDIYRSILAALADQPIRVLLTTGHGLNPADLGAVPANTKVEQWWPQADVMPHAAAVVGHGGFGTTMCSLAAGVPQIVLPMFSLDQGLNAERVVAIGAGLSLEPNGEAMRALPNAVRSLLTDTSYKNAAAAAANEIAQLLPAEQIVPLLESLAALHQETATATDETP</sequence>
<accession>A0ABY4YJU6</accession>
<dbReference type="InterPro" id="IPR050426">
    <property type="entry name" value="Glycosyltransferase_28"/>
</dbReference>
<dbReference type="PANTHER" id="PTHR48050">
    <property type="entry name" value="STEROL 3-BETA-GLUCOSYLTRANSFERASE"/>
    <property type="match status" value="1"/>
</dbReference>
<feature type="domain" description="Erythromycin biosynthesis protein CIII-like N-terminal" evidence="5">
    <location>
        <begin position="59"/>
        <end position="108"/>
    </location>
</feature>
<proteinExistence type="inferred from homology"/>
<feature type="domain" description="Erythromycin biosynthesis protein CIII-like C-terminal" evidence="4">
    <location>
        <begin position="215"/>
        <end position="347"/>
    </location>
</feature>
<dbReference type="Proteomes" id="UP001056535">
    <property type="component" value="Chromosome"/>
</dbReference>